<feature type="transmembrane region" description="Helical" evidence="2">
    <location>
        <begin position="399"/>
        <end position="419"/>
    </location>
</feature>
<evidence type="ECO:0000256" key="1">
    <source>
        <dbReference type="SAM" id="MobiDB-lite"/>
    </source>
</evidence>
<feature type="region of interest" description="Disordered" evidence="1">
    <location>
        <begin position="1"/>
        <end position="21"/>
    </location>
</feature>
<protein>
    <submittedName>
        <fullName evidence="3">Uncharacterized protein</fullName>
    </submittedName>
</protein>
<comment type="caution">
    <text evidence="3">The sequence shown here is derived from an EMBL/GenBank/DDBJ whole genome shotgun (WGS) entry which is preliminary data.</text>
</comment>
<feature type="compositionally biased region" description="Basic and acidic residues" evidence="1">
    <location>
        <begin position="172"/>
        <end position="204"/>
    </location>
</feature>
<feature type="compositionally biased region" description="Polar residues" evidence="1">
    <location>
        <begin position="67"/>
        <end position="76"/>
    </location>
</feature>
<feature type="region of interest" description="Disordered" evidence="1">
    <location>
        <begin position="38"/>
        <end position="76"/>
    </location>
</feature>
<feature type="compositionally biased region" description="Low complexity" evidence="1">
    <location>
        <begin position="147"/>
        <end position="160"/>
    </location>
</feature>
<feature type="region of interest" description="Disordered" evidence="1">
    <location>
        <begin position="137"/>
        <end position="375"/>
    </location>
</feature>
<accession>A0A9P6NQE5</accession>
<dbReference type="Proteomes" id="UP000886653">
    <property type="component" value="Unassembled WGS sequence"/>
</dbReference>
<sequence>MIHINENLTQTTTSTPVESNAKESLLWSQSYPAADNLTETSSAKSKDGQTEKFISPKSTTTASTTSYPIQSSSETYNTTEIVPDSSIVASESASVTSNASLVALESSSVAPESLVDVTKTAVVAPKSPTVTKEFSVVSPGSSKEESNSTIIPISDSISQIPVETPSSGPKGYPEKTLEPKIKLTKSDGDQNVKNQKKVDTKSSETKISNPSKVQIQNSSIPISSNITQNPVVNPSPAPNSYPEKIVEPKLQLTKTEDQNFINQTKVERKSIEQKSLNHNKDQMQDLNKESLLIPSGEKSSKEHGISPPISSDRKTPKQNDIPPPISSGGIPLEFKASSKSESKLPSSKVTGAIVSKEAKPSKNSNMINDNLGNLNGTTIKVGNETSTLKSDPKKEEKPISIGVFSGLATGISFTIFISVMI</sequence>
<evidence type="ECO:0000313" key="3">
    <source>
        <dbReference type="EMBL" id="KAG0148338.1"/>
    </source>
</evidence>
<feature type="compositionally biased region" description="Polar residues" evidence="1">
    <location>
        <begin position="361"/>
        <end position="375"/>
    </location>
</feature>
<proteinExistence type="predicted"/>
<feature type="compositionally biased region" description="Low complexity" evidence="1">
    <location>
        <begin position="214"/>
        <end position="232"/>
    </location>
</feature>
<feature type="compositionally biased region" description="Low complexity" evidence="1">
    <location>
        <begin position="326"/>
        <end position="335"/>
    </location>
</feature>
<evidence type="ECO:0000256" key="2">
    <source>
        <dbReference type="SAM" id="Phobius"/>
    </source>
</evidence>
<feature type="compositionally biased region" description="Polar residues" evidence="1">
    <location>
        <begin position="1"/>
        <end position="18"/>
    </location>
</feature>
<keyword evidence="2" id="KW-1133">Transmembrane helix</keyword>
<name>A0A9P6NQE5_9BASI</name>
<feature type="compositionally biased region" description="Basic and acidic residues" evidence="1">
    <location>
        <begin position="278"/>
        <end position="288"/>
    </location>
</feature>
<gene>
    <name evidence="3" type="ORF">CROQUDRAFT_721774</name>
</gene>
<organism evidence="3 4">
    <name type="scientific">Cronartium quercuum f. sp. fusiforme G11</name>
    <dbReference type="NCBI Taxonomy" id="708437"/>
    <lineage>
        <taxon>Eukaryota</taxon>
        <taxon>Fungi</taxon>
        <taxon>Dikarya</taxon>
        <taxon>Basidiomycota</taxon>
        <taxon>Pucciniomycotina</taxon>
        <taxon>Pucciniomycetes</taxon>
        <taxon>Pucciniales</taxon>
        <taxon>Coleosporiaceae</taxon>
        <taxon>Cronartium</taxon>
    </lineage>
</organism>
<dbReference type="AlphaFoldDB" id="A0A9P6NQE5"/>
<reference evidence="3" key="1">
    <citation type="submission" date="2013-11" db="EMBL/GenBank/DDBJ databases">
        <title>Genome sequence of the fusiform rust pathogen reveals effectors for host alternation and coevolution with pine.</title>
        <authorList>
            <consortium name="DOE Joint Genome Institute"/>
            <person name="Smith K."/>
            <person name="Pendleton A."/>
            <person name="Kubisiak T."/>
            <person name="Anderson C."/>
            <person name="Salamov A."/>
            <person name="Aerts A."/>
            <person name="Riley R."/>
            <person name="Clum A."/>
            <person name="Lindquist E."/>
            <person name="Ence D."/>
            <person name="Campbell M."/>
            <person name="Kronenberg Z."/>
            <person name="Feau N."/>
            <person name="Dhillon B."/>
            <person name="Hamelin R."/>
            <person name="Burleigh J."/>
            <person name="Smith J."/>
            <person name="Yandell M."/>
            <person name="Nelson C."/>
            <person name="Grigoriev I."/>
            <person name="Davis J."/>
        </authorList>
    </citation>
    <scope>NUCLEOTIDE SEQUENCE</scope>
    <source>
        <strain evidence="3">G11</strain>
    </source>
</reference>
<keyword evidence="2" id="KW-0812">Transmembrane</keyword>
<keyword evidence="4" id="KW-1185">Reference proteome</keyword>
<dbReference type="EMBL" id="MU167238">
    <property type="protein sequence ID" value="KAG0148338.1"/>
    <property type="molecule type" value="Genomic_DNA"/>
</dbReference>
<evidence type="ECO:0000313" key="4">
    <source>
        <dbReference type="Proteomes" id="UP000886653"/>
    </source>
</evidence>
<keyword evidence="2" id="KW-0472">Membrane</keyword>